<dbReference type="InterPro" id="IPR019874">
    <property type="entry name" value="RF_methyltr_PrmC"/>
</dbReference>
<proteinExistence type="inferred from homology"/>
<comment type="catalytic activity">
    <reaction evidence="5">
        <text>L-glutaminyl-[peptide chain release factor] + S-adenosyl-L-methionine = N(5)-methyl-L-glutaminyl-[peptide chain release factor] + S-adenosyl-L-homocysteine + H(+)</text>
        <dbReference type="Rhea" id="RHEA:42896"/>
        <dbReference type="Rhea" id="RHEA-COMP:10271"/>
        <dbReference type="Rhea" id="RHEA-COMP:10272"/>
        <dbReference type="ChEBI" id="CHEBI:15378"/>
        <dbReference type="ChEBI" id="CHEBI:30011"/>
        <dbReference type="ChEBI" id="CHEBI:57856"/>
        <dbReference type="ChEBI" id="CHEBI:59789"/>
        <dbReference type="ChEBI" id="CHEBI:61891"/>
        <dbReference type="EC" id="2.1.1.297"/>
    </reaction>
</comment>
<dbReference type="Gene3D" id="1.10.8.10">
    <property type="entry name" value="DNA helicase RuvA subunit, C-terminal domain"/>
    <property type="match status" value="1"/>
</dbReference>
<evidence type="ECO:0000313" key="8">
    <source>
        <dbReference type="EMBL" id="VAW82067.1"/>
    </source>
</evidence>
<keyword evidence="4" id="KW-0949">S-adenosyl-L-methionine</keyword>
<dbReference type="NCBIfam" id="TIGR03534">
    <property type="entry name" value="RF_mod_PrmC"/>
    <property type="match status" value="1"/>
</dbReference>
<dbReference type="InterPro" id="IPR029063">
    <property type="entry name" value="SAM-dependent_MTases_sf"/>
</dbReference>
<dbReference type="Gene3D" id="3.40.50.150">
    <property type="entry name" value="Vaccinia Virus protein VP39"/>
    <property type="match status" value="1"/>
</dbReference>
<organism evidence="8">
    <name type="scientific">hydrothermal vent metagenome</name>
    <dbReference type="NCBI Taxonomy" id="652676"/>
    <lineage>
        <taxon>unclassified sequences</taxon>
        <taxon>metagenomes</taxon>
        <taxon>ecological metagenomes</taxon>
    </lineage>
</organism>
<evidence type="ECO:0000259" key="6">
    <source>
        <dbReference type="Pfam" id="PF05175"/>
    </source>
</evidence>
<sequence length="278" mass="30944">MQLVLWACTELTPFAAEQARFEAELLLAFALDKPRVYLHSWPEATPDKETQSLYQQLIHKRLSGTPIAYLTGQREFWSLALQVNPHTLIPRPETETLVEKVLQQIRHIQSPQVIDLGTGSGAIALAIASERPDAQVTASDSSHAALKVARHNAQHLKLNNITFMQTNWCQNLPLNHYHLIVTNPPYIASDDHHLNEGDVRFEPVSALSSGIEGLDDIRVICQNAGKHLLTGGWLSLEHGFDQAEAVRTILGQENFSHLGHACDLAQIPRISWGQKVST</sequence>
<keyword evidence="3 8" id="KW-0808">Transferase</keyword>
<dbReference type="InterPro" id="IPR002052">
    <property type="entry name" value="DNA_methylase_N6_adenine_CS"/>
</dbReference>
<dbReference type="GO" id="GO:0102559">
    <property type="term" value="F:peptide chain release factor N(5)-glutamine methyltransferase activity"/>
    <property type="evidence" value="ECO:0007669"/>
    <property type="project" value="UniProtKB-EC"/>
</dbReference>
<dbReference type="PANTHER" id="PTHR18895">
    <property type="entry name" value="HEMK METHYLTRANSFERASE"/>
    <property type="match status" value="1"/>
</dbReference>
<name>A0A3B0Z3G8_9ZZZZ</name>
<evidence type="ECO:0000256" key="4">
    <source>
        <dbReference type="ARBA" id="ARBA00022691"/>
    </source>
</evidence>
<dbReference type="InterPro" id="IPR004556">
    <property type="entry name" value="HemK-like"/>
</dbReference>
<gene>
    <name evidence="8" type="ORF">MNBD_GAMMA12-803</name>
</gene>
<dbReference type="EMBL" id="UOFL01000234">
    <property type="protein sequence ID" value="VAW82067.1"/>
    <property type="molecule type" value="Genomic_DNA"/>
</dbReference>
<dbReference type="AlphaFoldDB" id="A0A3B0Z3G8"/>
<feature type="domain" description="Methyltransferase small" evidence="6">
    <location>
        <begin position="101"/>
        <end position="191"/>
    </location>
</feature>
<dbReference type="FunFam" id="3.40.50.150:FF:000053">
    <property type="entry name" value="Release factor glutamine methyltransferase"/>
    <property type="match status" value="1"/>
</dbReference>
<dbReference type="Pfam" id="PF17827">
    <property type="entry name" value="PrmC_N"/>
    <property type="match status" value="1"/>
</dbReference>
<dbReference type="InterPro" id="IPR050320">
    <property type="entry name" value="N5-glutamine_MTase"/>
</dbReference>
<dbReference type="GO" id="GO:0003676">
    <property type="term" value="F:nucleic acid binding"/>
    <property type="evidence" value="ECO:0007669"/>
    <property type="project" value="InterPro"/>
</dbReference>
<dbReference type="InterPro" id="IPR007848">
    <property type="entry name" value="Small_mtfrase_dom"/>
</dbReference>
<dbReference type="EC" id="2.1.1.297" evidence="1"/>
<dbReference type="NCBIfam" id="TIGR00536">
    <property type="entry name" value="hemK_fam"/>
    <property type="match status" value="1"/>
</dbReference>
<feature type="domain" description="Release factor glutamine methyltransferase N-terminal" evidence="7">
    <location>
        <begin position="3"/>
        <end position="72"/>
    </location>
</feature>
<evidence type="ECO:0000256" key="5">
    <source>
        <dbReference type="ARBA" id="ARBA00048391"/>
    </source>
</evidence>
<evidence type="ECO:0000256" key="3">
    <source>
        <dbReference type="ARBA" id="ARBA00022679"/>
    </source>
</evidence>
<reference evidence="8" key="1">
    <citation type="submission" date="2018-06" db="EMBL/GenBank/DDBJ databases">
        <authorList>
            <person name="Zhirakovskaya E."/>
        </authorList>
    </citation>
    <scope>NUCLEOTIDE SEQUENCE</scope>
</reference>
<keyword evidence="2 8" id="KW-0489">Methyltransferase</keyword>
<dbReference type="HAMAP" id="MF_02126">
    <property type="entry name" value="RF_methyltr_PrmC"/>
    <property type="match status" value="1"/>
</dbReference>
<dbReference type="InterPro" id="IPR040758">
    <property type="entry name" value="PrmC_N"/>
</dbReference>
<dbReference type="PANTHER" id="PTHR18895:SF74">
    <property type="entry name" value="MTRF1L RELEASE FACTOR GLUTAMINE METHYLTRANSFERASE"/>
    <property type="match status" value="1"/>
</dbReference>
<evidence type="ECO:0000256" key="2">
    <source>
        <dbReference type="ARBA" id="ARBA00022603"/>
    </source>
</evidence>
<dbReference type="SUPFAM" id="SSF53335">
    <property type="entry name" value="S-adenosyl-L-methionine-dependent methyltransferases"/>
    <property type="match status" value="1"/>
</dbReference>
<dbReference type="CDD" id="cd02440">
    <property type="entry name" value="AdoMet_MTases"/>
    <property type="match status" value="1"/>
</dbReference>
<dbReference type="PROSITE" id="PS00092">
    <property type="entry name" value="N6_MTASE"/>
    <property type="match status" value="1"/>
</dbReference>
<evidence type="ECO:0000259" key="7">
    <source>
        <dbReference type="Pfam" id="PF17827"/>
    </source>
</evidence>
<protein>
    <recommendedName>
        <fullName evidence="1">peptide chain release factor N(5)-glutamine methyltransferase</fullName>
        <ecNumber evidence="1">2.1.1.297</ecNumber>
    </recommendedName>
</protein>
<dbReference type="GO" id="GO:0032259">
    <property type="term" value="P:methylation"/>
    <property type="evidence" value="ECO:0007669"/>
    <property type="project" value="UniProtKB-KW"/>
</dbReference>
<evidence type="ECO:0000256" key="1">
    <source>
        <dbReference type="ARBA" id="ARBA00012771"/>
    </source>
</evidence>
<accession>A0A3B0Z3G8</accession>
<dbReference type="Pfam" id="PF05175">
    <property type="entry name" value="MTS"/>
    <property type="match status" value="1"/>
</dbReference>